<gene>
    <name evidence="1" type="ORF">B0H64DRAFT_415168</name>
</gene>
<dbReference type="InterPro" id="IPR032675">
    <property type="entry name" value="LRR_dom_sf"/>
</dbReference>
<dbReference type="EMBL" id="JAUEPN010000002">
    <property type="protein sequence ID" value="KAK3298475.1"/>
    <property type="molecule type" value="Genomic_DNA"/>
</dbReference>
<proteinExistence type="predicted"/>
<evidence type="ECO:0000313" key="2">
    <source>
        <dbReference type="Proteomes" id="UP001278766"/>
    </source>
</evidence>
<organism evidence="1 2">
    <name type="scientific">Chaetomium fimeti</name>
    <dbReference type="NCBI Taxonomy" id="1854472"/>
    <lineage>
        <taxon>Eukaryota</taxon>
        <taxon>Fungi</taxon>
        <taxon>Dikarya</taxon>
        <taxon>Ascomycota</taxon>
        <taxon>Pezizomycotina</taxon>
        <taxon>Sordariomycetes</taxon>
        <taxon>Sordariomycetidae</taxon>
        <taxon>Sordariales</taxon>
        <taxon>Chaetomiaceae</taxon>
        <taxon>Chaetomium</taxon>
    </lineage>
</organism>
<sequence length="638" mass="71893">MFDCLPVEILSVICDYIGDSHPPSVLSLALTNKHCYSVACAFLYQAIAIEGCHPQQLALDAQKCEDLLRRDSAFCHVRRFAVYGRCEEPCLCDDSLERKRMPFQKLFWSPYDYNDNDGESPIVSFMDSLSFDHTAGEDIHQLDACWGSVCRLVRLLPALTDFIFALSHLMPPCLLETLHNQFAASSPIRLRLHIIDFGLPNLEDGRSDPQELSLASSPLLHRIWARYCDTDGYDRESRPSYDAEIAMELVEGFAPNLKDVRLFHDWGNSHGVDLPRPAWKRFSKAAITSGSLQKLDLDGTRLYYEFREVPKEVLQRWETSTDFSVLQTLNLRQRLDLAGLTFLAECCSFPNLTSLTLYYDPGEGQAGTEPLHKFLCALPNLRSLALLGDCAQTVHATAFNPGLRRLRLPTTAGASYHRQLRSIVERCGADEVDLYRTVGRLPRLRHLDLSLDASSPTPETRYFVPQHAHPLRVREVLHLDYASPLSPIHYSPNRPVFNALVDSAADEKLALAIFKAVSQGKKNPVGAANTAAVPLESLALRGQYVSRTLGPYIRVMARPWRVTRDPRDDRRDVLHAARIDPDPEPAGLALWEGEGEGEGEGLERDVLAVFRQLWPEKAPGSNWFEDWESWPLEGVDDE</sequence>
<accession>A0AAE0LV48</accession>
<dbReference type="GeneID" id="87842030"/>
<comment type="caution">
    <text evidence="1">The sequence shown here is derived from an EMBL/GenBank/DDBJ whole genome shotgun (WGS) entry which is preliminary data.</text>
</comment>
<reference evidence="1" key="2">
    <citation type="submission" date="2023-06" db="EMBL/GenBank/DDBJ databases">
        <authorList>
            <consortium name="Lawrence Berkeley National Laboratory"/>
            <person name="Haridas S."/>
            <person name="Hensen N."/>
            <person name="Bonometti L."/>
            <person name="Westerberg I."/>
            <person name="Brannstrom I.O."/>
            <person name="Guillou S."/>
            <person name="Cros-Aarteil S."/>
            <person name="Calhoun S."/>
            <person name="Kuo A."/>
            <person name="Mondo S."/>
            <person name="Pangilinan J."/>
            <person name="Riley R."/>
            <person name="Labutti K."/>
            <person name="Andreopoulos B."/>
            <person name="Lipzen A."/>
            <person name="Chen C."/>
            <person name="Yanf M."/>
            <person name="Daum C."/>
            <person name="Ng V."/>
            <person name="Clum A."/>
            <person name="Steindorff A."/>
            <person name="Ohm R."/>
            <person name="Martin F."/>
            <person name="Silar P."/>
            <person name="Natvig D."/>
            <person name="Lalanne C."/>
            <person name="Gautier V."/>
            <person name="Ament-Velasquez S.L."/>
            <person name="Kruys A."/>
            <person name="Hutchinson M.I."/>
            <person name="Powell A.J."/>
            <person name="Barry K."/>
            <person name="Miller A.N."/>
            <person name="Grigoriev I.V."/>
            <person name="Debuchy R."/>
            <person name="Gladieux P."/>
            <person name="Thoren M.H."/>
            <person name="Johannesson H."/>
        </authorList>
    </citation>
    <scope>NUCLEOTIDE SEQUENCE</scope>
    <source>
        <strain evidence="1">CBS 168.71</strain>
    </source>
</reference>
<name>A0AAE0LV48_9PEZI</name>
<dbReference type="Proteomes" id="UP001278766">
    <property type="component" value="Unassembled WGS sequence"/>
</dbReference>
<protein>
    <submittedName>
        <fullName evidence="1">Uncharacterized protein</fullName>
    </submittedName>
</protein>
<reference evidence="1" key="1">
    <citation type="journal article" date="2023" name="Mol. Phylogenet. Evol.">
        <title>Genome-scale phylogeny and comparative genomics of the fungal order Sordariales.</title>
        <authorList>
            <person name="Hensen N."/>
            <person name="Bonometti L."/>
            <person name="Westerberg I."/>
            <person name="Brannstrom I.O."/>
            <person name="Guillou S."/>
            <person name="Cros-Aarteil S."/>
            <person name="Calhoun S."/>
            <person name="Haridas S."/>
            <person name="Kuo A."/>
            <person name="Mondo S."/>
            <person name="Pangilinan J."/>
            <person name="Riley R."/>
            <person name="LaButti K."/>
            <person name="Andreopoulos B."/>
            <person name="Lipzen A."/>
            <person name="Chen C."/>
            <person name="Yan M."/>
            <person name="Daum C."/>
            <person name="Ng V."/>
            <person name="Clum A."/>
            <person name="Steindorff A."/>
            <person name="Ohm R.A."/>
            <person name="Martin F."/>
            <person name="Silar P."/>
            <person name="Natvig D.O."/>
            <person name="Lalanne C."/>
            <person name="Gautier V."/>
            <person name="Ament-Velasquez S.L."/>
            <person name="Kruys A."/>
            <person name="Hutchinson M.I."/>
            <person name="Powell A.J."/>
            <person name="Barry K."/>
            <person name="Miller A.N."/>
            <person name="Grigoriev I.V."/>
            <person name="Debuchy R."/>
            <person name="Gladieux P."/>
            <person name="Hiltunen Thoren M."/>
            <person name="Johannesson H."/>
        </authorList>
    </citation>
    <scope>NUCLEOTIDE SEQUENCE</scope>
    <source>
        <strain evidence="1">CBS 168.71</strain>
    </source>
</reference>
<dbReference type="AlphaFoldDB" id="A0AAE0LV48"/>
<keyword evidence="2" id="KW-1185">Reference proteome</keyword>
<dbReference type="Gene3D" id="3.80.10.10">
    <property type="entry name" value="Ribonuclease Inhibitor"/>
    <property type="match status" value="1"/>
</dbReference>
<dbReference type="RefSeq" id="XP_062661989.1">
    <property type="nucleotide sequence ID" value="XM_062805082.1"/>
</dbReference>
<dbReference type="SUPFAM" id="SSF52047">
    <property type="entry name" value="RNI-like"/>
    <property type="match status" value="1"/>
</dbReference>
<evidence type="ECO:0000313" key="1">
    <source>
        <dbReference type="EMBL" id="KAK3298475.1"/>
    </source>
</evidence>